<accession>A0A0B7AZU7</accession>
<dbReference type="AlphaFoldDB" id="A0A0B7AZU7"/>
<sequence>MPSEGNPHYNRGERRHRNSMEAGVGNGMQENEEWRDLEKMALDRRAWKTLVVDLCLPDGEEQQPP</sequence>
<proteinExistence type="predicted"/>
<feature type="region of interest" description="Disordered" evidence="1">
    <location>
        <begin position="1"/>
        <end position="31"/>
    </location>
</feature>
<dbReference type="EMBL" id="HACG01039438">
    <property type="protein sequence ID" value="CEK86303.1"/>
    <property type="molecule type" value="Transcribed_RNA"/>
</dbReference>
<name>A0A0B7AZU7_9EUPU</name>
<reference evidence="2" key="1">
    <citation type="submission" date="2014-12" db="EMBL/GenBank/DDBJ databases">
        <title>Insight into the proteome of Arion vulgaris.</title>
        <authorList>
            <person name="Aradska J."/>
            <person name="Bulat T."/>
            <person name="Smidak R."/>
            <person name="Sarate P."/>
            <person name="Gangsoo J."/>
            <person name="Sialana F."/>
            <person name="Bilban M."/>
            <person name="Lubec G."/>
        </authorList>
    </citation>
    <scope>NUCLEOTIDE SEQUENCE</scope>
    <source>
        <tissue evidence="2">Skin</tissue>
    </source>
</reference>
<protein>
    <submittedName>
        <fullName evidence="2">Uncharacterized protein</fullName>
    </submittedName>
</protein>
<evidence type="ECO:0000256" key="1">
    <source>
        <dbReference type="SAM" id="MobiDB-lite"/>
    </source>
</evidence>
<gene>
    <name evidence="2" type="primary">ORF153096</name>
</gene>
<organism evidence="2">
    <name type="scientific">Arion vulgaris</name>
    <dbReference type="NCBI Taxonomy" id="1028688"/>
    <lineage>
        <taxon>Eukaryota</taxon>
        <taxon>Metazoa</taxon>
        <taxon>Spiralia</taxon>
        <taxon>Lophotrochozoa</taxon>
        <taxon>Mollusca</taxon>
        <taxon>Gastropoda</taxon>
        <taxon>Heterobranchia</taxon>
        <taxon>Euthyneura</taxon>
        <taxon>Panpulmonata</taxon>
        <taxon>Eupulmonata</taxon>
        <taxon>Stylommatophora</taxon>
        <taxon>Helicina</taxon>
        <taxon>Arionoidea</taxon>
        <taxon>Arionidae</taxon>
        <taxon>Arion</taxon>
    </lineage>
</organism>
<evidence type="ECO:0000313" key="2">
    <source>
        <dbReference type="EMBL" id="CEK86303.1"/>
    </source>
</evidence>